<dbReference type="GO" id="GO:0003700">
    <property type="term" value="F:DNA-binding transcription factor activity"/>
    <property type="evidence" value="ECO:0007669"/>
    <property type="project" value="TreeGrafter"/>
</dbReference>
<gene>
    <name evidence="5" type="ORF">CP523_03895</name>
    <name evidence="6" type="ORF">NH397_12135</name>
</gene>
<protein>
    <submittedName>
        <fullName evidence="6">LacI family DNA-binding transcriptional regulator</fullName>
    </submittedName>
    <submittedName>
        <fullName evidence="5">LacI family transcriptional regulator</fullName>
    </submittedName>
</protein>
<evidence type="ECO:0000313" key="8">
    <source>
        <dbReference type="Proteomes" id="UP001055437"/>
    </source>
</evidence>
<dbReference type="Proteomes" id="UP000280586">
    <property type="component" value="Chromosome"/>
</dbReference>
<dbReference type="InterPro" id="IPR028082">
    <property type="entry name" value="Peripla_BP_I"/>
</dbReference>
<dbReference type="SUPFAM" id="SSF53822">
    <property type="entry name" value="Periplasmic binding protein-like I"/>
    <property type="match status" value="1"/>
</dbReference>
<dbReference type="PANTHER" id="PTHR30146">
    <property type="entry name" value="LACI-RELATED TRANSCRIPTIONAL REPRESSOR"/>
    <property type="match status" value="1"/>
</dbReference>
<keyword evidence="2 6" id="KW-0238">DNA-binding</keyword>
<dbReference type="InterPro" id="IPR000843">
    <property type="entry name" value="HTH_LacI"/>
</dbReference>
<dbReference type="Pfam" id="PF00532">
    <property type="entry name" value="Peripla_BP_1"/>
    <property type="match status" value="1"/>
</dbReference>
<evidence type="ECO:0000313" key="7">
    <source>
        <dbReference type="Proteomes" id="UP000280586"/>
    </source>
</evidence>
<organism evidence="5 7">
    <name type="scientific">Clostridium septicum</name>
    <dbReference type="NCBI Taxonomy" id="1504"/>
    <lineage>
        <taxon>Bacteria</taxon>
        <taxon>Bacillati</taxon>
        <taxon>Bacillota</taxon>
        <taxon>Clostridia</taxon>
        <taxon>Eubacteriales</taxon>
        <taxon>Clostridiaceae</taxon>
        <taxon>Clostridium</taxon>
    </lineage>
</organism>
<feature type="domain" description="HTH lacI-type" evidence="4">
    <location>
        <begin position="7"/>
        <end position="62"/>
    </location>
</feature>
<dbReference type="SMART" id="SM00354">
    <property type="entry name" value="HTH_LACI"/>
    <property type="match status" value="1"/>
</dbReference>
<dbReference type="EMBL" id="CP099799">
    <property type="protein sequence ID" value="USS00230.1"/>
    <property type="molecule type" value="Genomic_DNA"/>
</dbReference>
<dbReference type="Pfam" id="PF00356">
    <property type="entry name" value="LacI"/>
    <property type="match status" value="1"/>
</dbReference>
<accession>A0A9N7PIF1</accession>
<dbReference type="Gene3D" id="1.10.260.40">
    <property type="entry name" value="lambda repressor-like DNA-binding domains"/>
    <property type="match status" value="1"/>
</dbReference>
<evidence type="ECO:0000313" key="6">
    <source>
        <dbReference type="EMBL" id="USS00230.1"/>
    </source>
</evidence>
<evidence type="ECO:0000259" key="4">
    <source>
        <dbReference type="PROSITE" id="PS50932"/>
    </source>
</evidence>
<evidence type="ECO:0000256" key="2">
    <source>
        <dbReference type="ARBA" id="ARBA00023125"/>
    </source>
</evidence>
<dbReference type="AlphaFoldDB" id="A0A9N7PIF1"/>
<proteinExistence type="predicted"/>
<reference evidence="5 7" key="1">
    <citation type="submission" date="2017-09" db="EMBL/GenBank/DDBJ databases">
        <authorList>
            <person name="Thomas P."/>
            <person name="Seyboldt C."/>
        </authorList>
    </citation>
    <scope>NUCLEOTIDE SEQUENCE [LARGE SCALE GENOMIC DNA]</scope>
    <source>
        <strain evidence="5 7">DSM 7534</strain>
    </source>
</reference>
<dbReference type="InterPro" id="IPR001761">
    <property type="entry name" value="Peripla_BP/Lac1_sug-bd_dom"/>
</dbReference>
<keyword evidence="8" id="KW-1185">Reference proteome</keyword>
<dbReference type="OrthoDB" id="369222at2"/>
<keyword evidence="1" id="KW-0805">Transcription regulation</keyword>
<dbReference type="SUPFAM" id="SSF47413">
    <property type="entry name" value="lambda repressor-like DNA-binding domains"/>
    <property type="match status" value="1"/>
</dbReference>
<reference evidence="6" key="2">
    <citation type="submission" date="2022-06" db="EMBL/GenBank/DDBJ databases">
        <authorList>
            <person name="Holder M.E."/>
            <person name="Ajami N.J."/>
            <person name="Petrosino J.F."/>
        </authorList>
    </citation>
    <scope>NUCLEOTIDE SEQUENCE</scope>
    <source>
        <strain evidence="6">RMA 8861</strain>
    </source>
</reference>
<dbReference type="GO" id="GO:0000976">
    <property type="term" value="F:transcription cis-regulatory region binding"/>
    <property type="evidence" value="ECO:0007669"/>
    <property type="project" value="TreeGrafter"/>
</dbReference>
<dbReference type="EMBL" id="CP023671">
    <property type="protein sequence ID" value="AYE33671.1"/>
    <property type="molecule type" value="Genomic_DNA"/>
</dbReference>
<dbReference type="CDD" id="cd01392">
    <property type="entry name" value="HTH_LacI"/>
    <property type="match status" value="1"/>
</dbReference>
<dbReference type="Gene3D" id="3.40.50.2300">
    <property type="match status" value="2"/>
</dbReference>
<dbReference type="Proteomes" id="UP001055437">
    <property type="component" value="Chromosome"/>
</dbReference>
<name>A0A9N7PIF1_CLOSE</name>
<evidence type="ECO:0000313" key="5">
    <source>
        <dbReference type="EMBL" id="AYE33671.1"/>
    </source>
</evidence>
<keyword evidence="3" id="KW-0804">Transcription</keyword>
<sequence length="348" mass="39872">MGKGKKVTINDIATKASTSKTTVSFYLNGKFDKMSPDTKRRIEQAINETKYSPSIMARSLKSKKSNLIGVVVADITNPFSNNIVKGIDDVARKEGYQILVGSSNFEYNNEKKYIDRMLDMGVDGFIVQPTLNFNKLIKTIQDRGKKIVVLDSVNKEFKGRWVKTNNYDITSKATRELFKEGYEEFILVTEDPKLLMARMERKNGFEDSLKELGAKYSTLIIENDINYEDLAKLLREKINKDKKTLIFAINGRTLQKVFMTSKKEKWNVPNEIGIIGFDNWDWTFYASPSVTTIDQPTYEEGTYAASILIDMLQEKGDIEESTIFECSINWAESTNINEKPLEHREFQS</sequence>
<dbReference type="InterPro" id="IPR010982">
    <property type="entry name" value="Lambda_DNA-bd_dom_sf"/>
</dbReference>
<dbReference type="CDD" id="cd06283">
    <property type="entry name" value="PBP1_RegR_EndR_KdgR-like"/>
    <property type="match status" value="1"/>
</dbReference>
<dbReference type="PROSITE" id="PS50932">
    <property type="entry name" value="HTH_LACI_2"/>
    <property type="match status" value="1"/>
</dbReference>
<evidence type="ECO:0000256" key="3">
    <source>
        <dbReference type="ARBA" id="ARBA00023163"/>
    </source>
</evidence>
<dbReference type="KEGG" id="csep:CP523_03895"/>
<dbReference type="RefSeq" id="WP_066675509.1">
    <property type="nucleotide sequence ID" value="NZ_CABMIZ010000009.1"/>
</dbReference>
<dbReference type="GeneID" id="303559826"/>
<evidence type="ECO:0000256" key="1">
    <source>
        <dbReference type="ARBA" id="ARBA00023015"/>
    </source>
</evidence>
<dbReference type="PANTHER" id="PTHR30146:SF154">
    <property type="entry name" value="TRANSCRIPTION REGULATOR, MEMBER OF GALR FAMILY"/>
    <property type="match status" value="1"/>
</dbReference>